<dbReference type="Gene3D" id="1.10.540.10">
    <property type="entry name" value="Acyl-CoA dehydrogenase/oxidase, N-terminal domain"/>
    <property type="match status" value="2"/>
</dbReference>
<dbReference type="CDD" id="cd00567">
    <property type="entry name" value="ACAD"/>
    <property type="match status" value="1"/>
</dbReference>
<evidence type="ECO:0000313" key="11">
    <source>
        <dbReference type="Proteomes" id="UP000604475"/>
    </source>
</evidence>
<dbReference type="InterPro" id="IPR037069">
    <property type="entry name" value="AcylCoA_DH/ox_N_sf"/>
</dbReference>
<feature type="domain" description="Acyl-CoA dehydrogenase/oxidase N-terminal" evidence="9">
    <location>
        <begin position="6"/>
        <end position="100"/>
    </location>
</feature>
<evidence type="ECO:0000259" key="9">
    <source>
        <dbReference type="Pfam" id="PF02771"/>
    </source>
</evidence>
<evidence type="ECO:0000259" key="8">
    <source>
        <dbReference type="Pfam" id="PF02770"/>
    </source>
</evidence>
<evidence type="ECO:0000259" key="7">
    <source>
        <dbReference type="Pfam" id="PF00441"/>
    </source>
</evidence>
<feature type="compositionally biased region" description="Basic and acidic residues" evidence="6">
    <location>
        <begin position="818"/>
        <end position="831"/>
    </location>
</feature>
<evidence type="ECO:0000256" key="5">
    <source>
        <dbReference type="ARBA" id="ARBA00023002"/>
    </source>
</evidence>
<organism evidence="10 11">
    <name type="scientific">Frankia nepalensis</name>
    <dbReference type="NCBI Taxonomy" id="1836974"/>
    <lineage>
        <taxon>Bacteria</taxon>
        <taxon>Bacillati</taxon>
        <taxon>Actinomycetota</taxon>
        <taxon>Actinomycetes</taxon>
        <taxon>Frankiales</taxon>
        <taxon>Frankiaceae</taxon>
        <taxon>Frankia</taxon>
    </lineage>
</organism>
<dbReference type="InterPro" id="IPR006091">
    <property type="entry name" value="Acyl-CoA_Oxase/DH_mid-dom"/>
</dbReference>
<dbReference type="InterPro" id="IPR046373">
    <property type="entry name" value="Acyl-CoA_Oxase/DH_mid-dom_sf"/>
</dbReference>
<feature type="domain" description="Acyl-CoA dehydrogenase/oxidase N-terminal" evidence="9">
    <location>
        <begin position="427"/>
        <end position="545"/>
    </location>
</feature>
<reference evidence="10" key="1">
    <citation type="submission" date="2020-12" db="EMBL/GenBank/DDBJ databases">
        <title>Genomic characterization of non-nitrogen-fixing Frankia strains.</title>
        <authorList>
            <person name="Carlos-Shanley C."/>
            <person name="Guerra T."/>
            <person name="Hahn D."/>
        </authorList>
    </citation>
    <scope>NUCLEOTIDE SEQUENCE</scope>
    <source>
        <strain evidence="10">CN6</strain>
    </source>
</reference>
<dbReference type="Gene3D" id="2.40.110.10">
    <property type="entry name" value="Butyryl-CoA Dehydrogenase, subunit A, domain 2"/>
    <property type="match status" value="2"/>
</dbReference>
<dbReference type="InterPro" id="IPR013786">
    <property type="entry name" value="AcylCoA_DH/ox_N"/>
</dbReference>
<accession>A0A937RK30</accession>
<feature type="domain" description="Acyl-CoA dehydrogenase/oxidase C-terminal" evidence="7">
    <location>
        <begin position="695"/>
        <end position="812"/>
    </location>
</feature>
<gene>
    <name evidence="10" type="ORF">I7412_31540</name>
</gene>
<keyword evidence="11" id="KW-1185">Reference proteome</keyword>
<dbReference type="PANTHER" id="PTHR43292">
    <property type="entry name" value="ACYL-COA DEHYDROGENASE"/>
    <property type="match status" value="1"/>
</dbReference>
<dbReference type="GO" id="GO:0005886">
    <property type="term" value="C:plasma membrane"/>
    <property type="evidence" value="ECO:0007669"/>
    <property type="project" value="TreeGrafter"/>
</dbReference>
<dbReference type="SUPFAM" id="SSF47203">
    <property type="entry name" value="Acyl-CoA dehydrogenase C-terminal domain-like"/>
    <property type="match status" value="2"/>
</dbReference>
<dbReference type="Pfam" id="PF00441">
    <property type="entry name" value="Acyl-CoA_dh_1"/>
    <property type="match status" value="2"/>
</dbReference>
<dbReference type="EMBL" id="JAEACQ010000279">
    <property type="protein sequence ID" value="MBL7631612.1"/>
    <property type="molecule type" value="Genomic_DNA"/>
</dbReference>
<evidence type="ECO:0000256" key="2">
    <source>
        <dbReference type="ARBA" id="ARBA00009347"/>
    </source>
</evidence>
<comment type="similarity">
    <text evidence="2">Belongs to the acyl-CoA dehydrogenase family.</text>
</comment>
<name>A0A937RK30_9ACTN</name>
<dbReference type="AlphaFoldDB" id="A0A937RK30"/>
<dbReference type="InterPro" id="IPR009075">
    <property type="entry name" value="AcylCo_DH/oxidase_C"/>
</dbReference>
<dbReference type="GO" id="GO:0050660">
    <property type="term" value="F:flavin adenine dinucleotide binding"/>
    <property type="evidence" value="ECO:0007669"/>
    <property type="project" value="InterPro"/>
</dbReference>
<evidence type="ECO:0000256" key="3">
    <source>
        <dbReference type="ARBA" id="ARBA00022630"/>
    </source>
</evidence>
<dbReference type="PANTHER" id="PTHR43292:SF4">
    <property type="entry name" value="ACYL-COA DEHYDROGENASE FADE34"/>
    <property type="match status" value="1"/>
</dbReference>
<dbReference type="InterPro" id="IPR052161">
    <property type="entry name" value="Mycobact_Acyl-CoA_DH"/>
</dbReference>
<dbReference type="Proteomes" id="UP000604475">
    <property type="component" value="Unassembled WGS sequence"/>
</dbReference>
<evidence type="ECO:0000256" key="4">
    <source>
        <dbReference type="ARBA" id="ARBA00022827"/>
    </source>
</evidence>
<feature type="domain" description="Acyl-CoA oxidase/dehydrogenase middle" evidence="8">
    <location>
        <begin position="552"/>
        <end position="631"/>
    </location>
</feature>
<feature type="region of interest" description="Disordered" evidence="6">
    <location>
        <begin position="818"/>
        <end position="837"/>
    </location>
</feature>
<dbReference type="InterPro" id="IPR009100">
    <property type="entry name" value="AcylCoA_DH/oxidase_NM_dom_sf"/>
</dbReference>
<sequence length="837" mass="90295">MLIHLTPEQEILRDTTARYLEREAPPDALRRLQDDDAGFSRDYWRAGAELGWTSLLVGEELGGGSVSGQPLVDLSLLAYEFGTRAAPGPLVPTNLVAAALSAALTAGDAGAAHSGALDALLAGEATAAWAFAEPPPNDRFGAVTLTVRPDGDEVVLDGVKRPVEDAGTAAHLLVTGRTDAGLTQVLVPVDTPGLTLTPMRGLDLTRRFSVATFDGVRLPRAALVGALGGADEDVRRQRQLALVLLAAESVGAMQRAFDLTVDWAFDRYAFGRPLASYQELKHRFADMKLWLEAGHAAADAAAAAVEARSPEADELVSVAKALTGERGGDLMQDCVQIHGGIGVTSEHDLHLYLRRHTVNRSLFGAPEEHRRLVSDVVVAQARAQATSLPEPEAEPEVSTGAEPGARAAESAERPVAVPAGGELEDVESFRLRARQWIRANLKPNHGFRSLRVTPTDEEELAGVARDRELQRMLFDAGLAGICFPREYGGQGLTPAHQEAFDAEISGYEYPHRFQVPTLVPCAAVILEFGTHEQKLRHLPAILRGEEIWIQFLSEPSSGSDVAGALTNAVREGDDWLLTGSKVWSTGAWWSDWALCLARTNWDVPKHRGLTVFMFPVHQEGIEISRIEMLNGSKEFCQEFMTDVRVPDSERLGDVDGGWTVGTRWMMHERMAHNSPLTTTPRQTQQSGDAFAVPLVAVAESQGRLDDPRVRDLIGEVRILSVVKNHLGQRIAQGIASGRMHPQSSAVARLLAGFAGVRRDTAAYEIAGAAGVAWTEDDGAGGGKGLDYLIRQIAEIAGGTTEIARNVISERLLGMPREPAPDHGVAFRDVPRGGRTRS</sequence>
<proteinExistence type="inferred from homology"/>
<comment type="cofactor">
    <cofactor evidence="1">
        <name>FAD</name>
        <dbReference type="ChEBI" id="CHEBI:57692"/>
    </cofactor>
</comment>
<protein>
    <submittedName>
        <fullName evidence="10">Acyl-CoA dehydrogenase family protein</fullName>
    </submittedName>
</protein>
<dbReference type="Pfam" id="PF02771">
    <property type="entry name" value="Acyl-CoA_dh_N"/>
    <property type="match status" value="2"/>
</dbReference>
<feature type="domain" description="Acyl-CoA dehydrogenase/oxidase C-terminal" evidence="7">
    <location>
        <begin position="244"/>
        <end position="376"/>
    </location>
</feature>
<evidence type="ECO:0000256" key="6">
    <source>
        <dbReference type="SAM" id="MobiDB-lite"/>
    </source>
</evidence>
<dbReference type="Gene3D" id="1.20.140.10">
    <property type="entry name" value="Butyryl-CoA Dehydrogenase, subunit A, domain 3"/>
    <property type="match status" value="2"/>
</dbReference>
<feature type="region of interest" description="Disordered" evidence="6">
    <location>
        <begin position="383"/>
        <end position="419"/>
    </location>
</feature>
<dbReference type="GO" id="GO:0016627">
    <property type="term" value="F:oxidoreductase activity, acting on the CH-CH group of donors"/>
    <property type="evidence" value="ECO:0007669"/>
    <property type="project" value="InterPro"/>
</dbReference>
<dbReference type="SUPFAM" id="SSF56645">
    <property type="entry name" value="Acyl-CoA dehydrogenase NM domain-like"/>
    <property type="match status" value="2"/>
</dbReference>
<evidence type="ECO:0000313" key="10">
    <source>
        <dbReference type="EMBL" id="MBL7631612.1"/>
    </source>
</evidence>
<dbReference type="InterPro" id="IPR036250">
    <property type="entry name" value="AcylCo_DH-like_C"/>
</dbReference>
<keyword evidence="5" id="KW-0560">Oxidoreductase</keyword>
<dbReference type="Pfam" id="PF02770">
    <property type="entry name" value="Acyl-CoA_dh_M"/>
    <property type="match status" value="1"/>
</dbReference>
<keyword evidence="3" id="KW-0285">Flavoprotein</keyword>
<evidence type="ECO:0000256" key="1">
    <source>
        <dbReference type="ARBA" id="ARBA00001974"/>
    </source>
</evidence>
<keyword evidence="4" id="KW-0274">FAD</keyword>
<comment type="caution">
    <text evidence="10">The sequence shown here is derived from an EMBL/GenBank/DDBJ whole genome shotgun (WGS) entry which is preliminary data.</text>
</comment>